<accession>A0A8S4QV40</accession>
<feature type="compositionally biased region" description="Basic and acidic residues" evidence="1">
    <location>
        <begin position="1"/>
        <end position="11"/>
    </location>
</feature>
<reference evidence="2" key="1">
    <citation type="submission" date="2022-03" db="EMBL/GenBank/DDBJ databases">
        <authorList>
            <person name="Lindestad O."/>
        </authorList>
    </citation>
    <scope>NUCLEOTIDE SEQUENCE</scope>
</reference>
<keyword evidence="3" id="KW-1185">Reference proteome</keyword>
<sequence>MTIVTEKKLEDDASESSSGENVDIE</sequence>
<proteinExistence type="predicted"/>
<gene>
    <name evidence="2" type="primary">jg13045</name>
    <name evidence="2" type="ORF">PAEG_LOCUS7010</name>
</gene>
<name>A0A8S4QV40_9NEOP</name>
<organism evidence="2 3">
    <name type="scientific">Pararge aegeria aegeria</name>
    <dbReference type="NCBI Taxonomy" id="348720"/>
    <lineage>
        <taxon>Eukaryota</taxon>
        <taxon>Metazoa</taxon>
        <taxon>Ecdysozoa</taxon>
        <taxon>Arthropoda</taxon>
        <taxon>Hexapoda</taxon>
        <taxon>Insecta</taxon>
        <taxon>Pterygota</taxon>
        <taxon>Neoptera</taxon>
        <taxon>Endopterygota</taxon>
        <taxon>Lepidoptera</taxon>
        <taxon>Glossata</taxon>
        <taxon>Ditrysia</taxon>
        <taxon>Papilionoidea</taxon>
        <taxon>Nymphalidae</taxon>
        <taxon>Satyrinae</taxon>
        <taxon>Satyrini</taxon>
        <taxon>Parargina</taxon>
        <taxon>Pararge</taxon>
    </lineage>
</organism>
<evidence type="ECO:0000256" key="1">
    <source>
        <dbReference type="SAM" id="MobiDB-lite"/>
    </source>
</evidence>
<dbReference type="Proteomes" id="UP000838756">
    <property type="component" value="Unassembled WGS sequence"/>
</dbReference>
<feature type="region of interest" description="Disordered" evidence="1">
    <location>
        <begin position="1"/>
        <end position="25"/>
    </location>
</feature>
<comment type="caution">
    <text evidence="2">The sequence shown here is derived from an EMBL/GenBank/DDBJ whole genome shotgun (WGS) entry which is preliminary data.</text>
</comment>
<evidence type="ECO:0000313" key="2">
    <source>
        <dbReference type="EMBL" id="CAH2225924.1"/>
    </source>
</evidence>
<feature type="non-terminal residue" evidence="2">
    <location>
        <position position="25"/>
    </location>
</feature>
<dbReference type="EMBL" id="CAKXAJ010021026">
    <property type="protein sequence ID" value="CAH2225924.1"/>
    <property type="molecule type" value="Genomic_DNA"/>
</dbReference>
<evidence type="ECO:0000313" key="3">
    <source>
        <dbReference type="Proteomes" id="UP000838756"/>
    </source>
</evidence>
<feature type="compositionally biased region" description="Polar residues" evidence="1">
    <location>
        <begin position="15"/>
        <end position="25"/>
    </location>
</feature>
<protein>
    <submittedName>
        <fullName evidence="2">Jg13045 protein</fullName>
    </submittedName>
</protein>
<dbReference type="AlphaFoldDB" id="A0A8S4QV40"/>